<dbReference type="Proteomes" id="UP001589894">
    <property type="component" value="Unassembled WGS sequence"/>
</dbReference>
<dbReference type="EMBL" id="JBHLUE010000011">
    <property type="protein sequence ID" value="MFC0565104.1"/>
    <property type="molecule type" value="Genomic_DNA"/>
</dbReference>
<reference evidence="2 3" key="1">
    <citation type="submission" date="2024-09" db="EMBL/GenBank/DDBJ databases">
        <authorList>
            <person name="Sun Q."/>
            <person name="Mori K."/>
        </authorList>
    </citation>
    <scope>NUCLEOTIDE SEQUENCE [LARGE SCALE GENOMIC DNA]</scope>
    <source>
        <strain evidence="2 3">TBRC 2205</strain>
    </source>
</reference>
<gene>
    <name evidence="2" type="ORF">ACFFHU_13285</name>
</gene>
<dbReference type="RefSeq" id="WP_377338641.1">
    <property type="nucleotide sequence ID" value="NZ_JBHLUE010000011.1"/>
</dbReference>
<accession>A0ABV6NWM3</accession>
<organism evidence="2 3">
    <name type="scientific">Plantactinospora siamensis</name>
    <dbReference type="NCBI Taxonomy" id="555372"/>
    <lineage>
        <taxon>Bacteria</taxon>
        <taxon>Bacillati</taxon>
        <taxon>Actinomycetota</taxon>
        <taxon>Actinomycetes</taxon>
        <taxon>Micromonosporales</taxon>
        <taxon>Micromonosporaceae</taxon>
        <taxon>Plantactinospora</taxon>
    </lineage>
</organism>
<dbReference type="InterPro" id="IPR029030">
    <property type="entry name" value="Caspase-like_dom_sf"/>
</dbReference>
<evidence type="ECO:0000313" key="3">
    <source>
        <dbReference type="Proteomes" id="UP001589894"/>
    </source>
</evidence>
<comment type="caution">
    <text evidence="2">The sequence shown here is derived from an EMBL/GenBank/DDBJ whole genome shotgun (WGS) entry which is preliminary data.</text>
</comment>
<dbReference type="SUPFAM" id="SSF52129">
    <property type="entry name" value="Caspase-like"/>
    <property type="match status" value="1"/>
</dbReference>
<proteinExistence type="predicted"/>
<evidence type="ECO:0000313" key="2">
    <source>
        <dbReference type="EMBL" id="MFC0565104.1"/>
    </source>
</evidence>
<keyword evidence="3" id="KW-1185">Reference proteome</keyword>
<feature type="domain" description="CHAT" evidence="1">
    <location>
        <begin position="87"/>
        <end position="277"/>
    </location>
</feature>
<protein>
    <submittedName>
        <fullName evidence="2">CHAT domain-containing protein</fullName>
    </submittedName>
</protein>
<dbReference type="InterPro" id="IPR024983">
    <property type="entry name" value="CHAT_dom"/>
</dbReference>
<sequence>MAAETIAEFIEDLRRLRTESGCPSLRDIARLSRQHTKRLPHSTAGDLLKSTSRPPVRSVIAFIVACREHAKELGLDIPSPRTDLTGWQLRWQALPDGPLEPPLDVDAIASPDIGRREKSRAGEEHVWLPAPGSEYLILSWSDFGSLPGLPELARQTHQLADALASAAPWCTVTVEHNVTMEQAREAVRRSASQARDVTFLHLATHAVLDEQDRLTLVLGDDQRRSVVPAEDLIRPLLRNKPVVVILDSCYAGGVTGDLIRDPAGTGLALVLAAAGATQFALAGEGSLTGILARLFALGDPTLPPLLTVRSVFDWLMRAVKAGHLRTDVRLGTRNGPRPQPECIRLRPFAEDIVIATNRAWVRPASELPGTDI</sequence>
<evidence type="ECO:0000259" key="1">
    <source>
        <dbReference type="Pfam" id="PF12770"/>
    </source>
</evidence>
<dbReference type="Pfam" id="PF12770">
    <property type="entry name" value="CHAT"/>
    <property type="match status" value="1"/>
</dbReference>
<name>A0ABV6NWM3_9ACTN</name>